<dbReference type="InterPro" id="IPR050297">
    <property type="entry name" value="LipidA_mod_glycosyltrf_83"/>
</dbReference>
<feature type="transmembrane region" description="Helical" evidence="8">
    <location>
        <begin position="90"/>
        <end position="108"/>
    </location>
</feature>
<feature type="transmembrane region" description="Helical" evidence="8">
    <location>
        <begin position="170"/>
        <end position="197"/>
    </location>
</feature>
<dbReference type="PANTHER" id="PTHR33908:SF3">
    <property type="entry name" value="UNDECAPRENYL PHOSPHATE-ALPHA-4-AMINO-4-DEOXY-L-ARABINOSE ARABINOSYL TRANSFERASE"/>
    <property type="match status" value="1"/>
</dbReference>
<dbReference type="AlphaFoldDB" id="A0A9D7FFP6"/>
<dbReference type="EMBL" id="JADJNC010000067">
    <property type="protein sequence ID" value="MBK7425453.1"/>
    <property type="molecule type" value="Genomic_DNA"/>
</dbReference>
<feature type="transmembrane region" description="Helical" evidence="8">
    <location>
        <begin position="268"/>
        <end position="290"/>
    </location>
</feature>
<keyword evidence="4" id="KW-0808">Transferase</keyword>
<evidence type="ECO:0000313" key="10">
    <source>
        <dbReference type="EMBL" id="MBK7425453.1"/>
    </source>
</evidence>
<dbReference type="GO" id="GO:0009103">
    <property type="term" value="P:lipopolysaccharide biosynthetic process"/>
    <property type="evidence" value="ECO:0007669"/>
    <property type="project" value="UniProtKB-ARBA"/>
</dbReference>
<name>A0A9D7FFP6_9RHOO</name>
<organism evidence="10 11">
    <name type="scientific">Candidatus Propionivibrio dominans</name>
    <dbReference type="NCBI Taxonomy" id="2954373"/>
    <lineage>
        <taxon>Bacteria</taxon>
        <taxon>Pseudomonadati</taxon>
        <taxon>Pseudomonadota</taxon>
        <taxon>Betaproteobacteria</taxon>
        <taxon>Rhodocyclales</taxon>
        <taxon>Rhodocyclaceae</taxon>
        <taxon>Propionivibrio</taxon>
    </lineage>
</organism>
<feature type="transmembrane region" description="Helical" evidence="8">
    <location>
        <begin position="7"/>
        <end position="28"/>
    </location>
</feature>
<dbReference type="PANTHER" id="PTHR33908">
    <property type="entry name" value="MANNOSYLTRANSFERASE YKCB-RELATED"/>
    <property type="match status" value="1"/>
</dbReference>
<comment type="caution">
    <text evidence="10">The sequence shown here is derived from an EMBL/GenBank/DDBJ whole genome shotgun (WGS) entry which is preliminary data.</text>
</comment>
<evidence type="ECO:0000256" key="3">
    <source>
        <dbReference type="ARBA" id="ARBA00022676"/>
    </source>
</evidence>
<keyword evidence="2" id="KW-1003">Cell membrane</keyword>
<keyword evidence="6 8" id="KW-1133">Transmembrane helix</keyword>
<feature type="domain" description="Glycosyltransferase RgtA/B/C/D-like" evidence="9">
    <location>
        <begin position="67"/>
        <end position="223"/>
    </location>
</feature>
<evidence type="ECO:0000256" key="8">
    <source>
        <dbReference type="SAM" id="Phobius"/>
    </source>
</evidence>
<dbReference type="InterPro" id="IPR038731">
    <property type="entry name" value="RgtA/B/C-like"/>
</dbReference>
<sequence>MDNRSSSFQFWVVLICLLSTALFLIRITGPTDLESYAQELSVGYLLDLMAQAHWLVQHDLESAIMPRPPLHTWLMALFASLFGLNRLSLALPSFLSVLALGLIVFAAGRRRFGEMAGVLAAIAIVLAPTMAKQVALVGSEPVFTLTVTIAALAAFSAWEHGKEGSWLLFWLMAALVTLINGLPGVALATGGLFSYFWEKRSNPDQPAPGGPHLAGITLFLVLTLGWFVAASISQGQTLISTMFYTSLIGDAVSAYRDGWQASDLFKPTFVLLFRYLPFSLPFLIAVWRVFRHPASDPGERRFERFLTCWILFGLLVLSLARHQHADHLLPLWPACALLAGRELARLAERIGKTRFAGIAVVIGAILIGSTYAAVNSTSTSVTTHIKPGEGSDYAREMKLASEAKLAAEAFIASGLDASRLHHIDTPVTLQLYLGTYRPFVKQTQLEQILASASTPVDVALGKTGIEELGLAERYPGTKRVFRWPTDESLQAVFQVYRINP</sequence>
<evidence type="ECO:0000256" key="7">
    <source>
        <dbReference type="ARBA" id="ARBA00023136"/>
    </source>
</evidence>
<reference evidence="10" key="1">
    <citation type="submission" date="2020-10" db="EMBL/GenBank/DDBJ databases">
        <title>Connecting structure to function with the recovery of over 1000 high-quality activated sludge metagenome-assembled genomes encoding full-length rRNA genes using long-read sequencing.</title>
        <authorList>
            <person name="Singleton C.M."/>
            <person name="Petriglieri F."/>
            <person name="Kristensen J.M."/>
            <person name="Kirkegaard R.H."/>
            <person name="Michaelsen T.Y."/>
            <person name="Andersen M.H."/>
            <person name="Karst S.M."/>
            <person name="Dueholm M.S."/>
            <person name="Nielsen P.H."/>
            <person name="Albertsen M."/>
        </authorList>
    </citation>
    <scope>NUCLEOTIDE SEQUENCE</scope>
    <source>
        <strain evidence="10">EsbW_18-Q3-R4-48_MAXAC.044</strain>
    </source>
</reference>
<evidence type="ECO:0000256" key="6">
    <source>
        <dbReference type="ARBA" id="ARBA00022989"/>
    </source>
</evidence>
<protein>
    <submittedName>
        <fullName evidence="10">Glycosyltransferase family 39 protein</fullName>
    </submittedName>
</protein>
<evidence type="ECO:0000256" key="5">
    <source>
        <dbReference type="ARBA" id="ARBA00022692"/>
    </source>
</evidence>
<feature type="transmembrane region" description="Helical" evidence="8">
    <location>
        <begin position="141"/>
        <end position="158"/>
    </location>
</feature>
<dbReference type="Pfam" id="PF13231">
    <property type="entry name" value="PMT_2"/>
    <property type="match status" value="1"/>
</dbReference>
<feature type="transmembrane region" description="Helical" evidence="8">
    <location>
        <begin position="115"/>
        <end position="135"/>
    </location>
</feature>
<evidence type="ECO:0000256" key="4">
    <source>
        <dbReference type="ARBA" id="ARBA00022679"/>
    </source>
</evidence>
<feature type="transmembrane region" description="Helical" evidence="8">
    <location>
        <begin position="356"/>
        <end position="374"/>
    </location>
</feature>
<dbReference type="GO" id="GO:0010041">
    <property type="term" value="P:response to iron(III) ion"/>
    <property type="evidence" value="ECO:0007669"/>
    <property type="project" value="TreeGrafter"/>
</dbReference>
<dbReference type="GO" id="GO:0005886">
    <property type="term" value="C:plasma membrane"/>
    <property type="evidence" value="ECO:0007669"/>
    <property type="project" value="UniProtKB-SubCell"/>
</dbReference>
<evidence type="ECO:0000259" key="9">
    <source>
        <dbReference type="Pfam" id="PF13231"/>
    </source>
</evidence>
<proteinExistence type="predicted"/>
<accession>A0A9D7FFP6</accession>
<keyword evidence="3" id="KW-0328">Glycosyltransferase</keyword>
<evidence type="ECO:0000313" key="11">
    <source>
        <dbReference type="Proteomes" id="UP000886602"/>
    </source>
</evidence>
<gene>
    <name evidence="10" type="ORF">IPJ48_21515</name>
</gene>
<feature type="transmembrane region" description="Helical" evidence="8">
    <location>
        <begin position="237"/>
        <end position="256"/>
    </location>
</feature>
<evidence type="ECO:0000256" key="1">
    <source>
        <dbReference type="ARBA" id="ARBA00004651"/>
    </source>
</evidence>
<dbReference type="GO" id="GO:0016763">
    <property type="term" value="F:pentosyltransferase activity"/>
    <property type="evidence" value="ECO:0007669"/>
    <property type="project" value="TreeGrafter"/>
</dbReference>
<keyword evidence="7 8" id="KW-0472">Membrane</keyword>
<feature type="transmembrane region" description="Helical" evidence="8">
    <location>
        <begin position="209"/>
        <end position="230"/>
    </location>
</feature>
<keyword evidence="5 8" id="KW-0812">Transmembrane</keyword>
<dbReference type="Proteomes" id="UP000886602">
    <property type="component" value="Unassembled WGS sequence"/>
</dbReference>
<evidence type="ECO:0000256" key="2">
    <source>
        <dbReference type="ARBA" id="ARBA00022475"/>
    </source>
</evidence>
<comment type="subcellular location">
    <subcellularLocation>
        <location evidence="1">Cell membrane</location>
        <topology evidence="1">Multi-pass membrane protein</topology>
    </subcellularLocation>
</comment>
<feature type="transmembrane region" description="Helical" evidence="8">
    <location>
        <begin position="302"/>
        <end position="321"/>
    </location>
</feature>